<keyword evidence="5 6" id="KW-0833">Ubl conjugation pathway</keyword>
<dbReference type="AlphaFoldDB" id="A0A8W8JRG7"/>
<feature type="active site" description="Glycyl thioester intermediate" evidence="6">
    <location>
        <position position="295"/>
    </location>
</feature>
<dbReference type="InterPro" id="IPR035983">
    <property type="entry name" value="Hect_E3_ubiquitin_ligase"/>
</dbReference>
<dbReference type="EC" id="2.3.2.26" evidence="3"/>
<dbReference type="SMART" id="SM00119">
    <property type="entry name" value="HECTc"/>
    <property type="match status" value="1"/>
</dbReference>
<dbReference type="InterPro" id="IPR000569">
    <property type="entry name" value="HECT_dom"/>
</dbReference>
<feature type="domain" description="HECT" evidence="7">
    <location>
        <begin position="1"/>
        <end position="324"/>
    </location>
</feature>
<dbReference type="PANTHER" id="PTHR11254:SF444">
    <property type="entry name" value="HECT DOMAIN CONTAINING UBIQUITIN LIGASE"/>
    <property type="match status" value="1"/>
</dbReference>
<evidence type="ECO:0000256" key="6">
    <source>
        <dbReference type="PROSITE-ProRule" id="PRU00104"/>
    </source>
</evidence>
<dbReference type="InterPro" id="IPR050409">
    <property type="entry name" value="E3_ubiq-protein_ligase"/>
</dbReference>
<name>A0A8W8JRG7_MAGGI</name>
<dbReference type="PANTHER" id="PTHR11254">
    <property type="entry name" value="HECT DOMAIN UBIQUITIN-PROTEIN LIGASE"/>
    <property type="match status" value="1"/>
</dbReference>
<organism evidence="8 9">
    <name type="scientific">Magallana gigas</name>
    <name type="common">Pacific oyster</name>
    <name type="synonym">Crassostrea gigas</name>
    <dbReference type="NCBI Taxonomy" id="29159"/>
    <lineage>
        <taxon>Eukaryota</taxon>
        <taxon>Metazoa</taxon>
        <taxon>Spiralia</taxon>
        <taxon>Lophotrochozoa</taxon>
        <taxon>Mollusca</taxon>
        <taxon>Bivalvia</taxon>
        <taxon>Autobranchia</taxon>
        <taxon>Pteriomorphia</taxon>
        <taxon>Ostreida</taxon>
        <taxon>Ostreoidea</taxon>
        <taxon>Ostreidae</taxon>
        <taxon>Magallana</taxon>
    </lineage>
</organism>
<dbReference type="GO" id="GO:0016567">
    <property type="term" value="P:protein ubiquitination"/>
    <property type="evidence" value="ECO:0007669"/>
    <property type="project" value="TreeGrafter"/>
</dbReference>
<reference evidence="8" key="1">
    <citation type="submission" date="2022-08" db="UniProtKB">
        <authorList>
            <consortium name="EnsemblMetazoa"/>
        </authorList>
    </citation>
    <scope>IDENTIFICATION</scope>
    <source>
        <strain evidence="8">05x7-T-G4-1.051#20</strain>
    </source>
</reference>
<evidence type="ECO:0000313" key="8">
    <source>
        <dbReference type="EnsemblMetazoa" id="G20173.1:cds"/>
    </source>
</evidence>
<evidence type="ECO:0000256" key="2">
    <source>
        <dbReference type="ARBA" id="ARBA00004906"/>
    </source>
</evidence>
<dbReference type="EnsemblMetazoa" id="G20173.1">
    <property type="protein sequence ID" value="G20173.1:cds"/>
    <property type="gene ID" value="G20173"/>
</dbReference>
<proteinExistence type="predicted"/>
<dbReference type="SUPFAM" id="SSF56204">
    <property type="entry name" value="Hect, E3 ligase catalytic domain"/>
    <property type="match status" value="1"/>
</dbReference>
<dbReference type="Gene3D" id="3.30.2410.10">
    <property type="entry name" value="Hect, E3 ligase catalytic domain"/>
    <property type="match status" value="1"/>
</dbReference>
<keyword evidence="9" id="KW-1185">Reference proteome</keyword>
<evidence type="ECO:0000256" key="3">
    <source>
        <dbReference type="ARBA" id="ARBA00012485"/>
    </source>
</evidence>
<evidence type="ECO:0000256" key="5">
    <source>
        <dbReference type="ARBA" id="ARBA00022786"/>
    </source>
</evidence>
<evidence type="ECO:0000313" key="9">
    <source>
        <dbReference type="Proteomes" id="UP000005408"/>
    </source>
</evidence>
<comment type="catalytic activity">
    <reaction evidence="1">
        <text>S-ubiquitinyl-[E2 ubiquitin-conjugating enzyme]-L-cysteine + [acceptor protein]-L-lysine = [E2 ubiquitin-conjugating enzyme]-L-cysteine + N(6)-ubiquitinyl-[acceptor protein]-L-lysine.</text>
        <dbReference type="EC" id="2.3.2.26"/>
    </reaction>
</comment>
<dbReference type="Pfam" id="PF00632">
    <property type="entry name" value="HECT"/>
    <property type="match status" value="1"/>
</dbReference>
<evidence type="ECO:0000256" key="1">
    <source>
        <dbReference type="ARBA" id="ARBA00000885"/>
    </source>
</evidence>
<dbReference type="Proteomes" id="UP000005408">
    <property type="component" value="Unassembled WGS sequence"/>
</dbReference>
<evidence type="ECO:0000259" key="7">
    <source>
        <dbReference type="PROSITE" id="PS50237"/>
    </source>
</evidence>
<dbReference type="PROSITE" id="PS50237">
    <property type="entry name" value="HECT"/>
    <property type="match status" value="1"/>
</dbReference>
<evidence type="ECO:0000256" key="4">
    <source>
        <dbReference type="ARBA" id="ARBA00022679"/>
    </source>
</evidence>
<dbReference type="GO" id="GO:0061630">
    <property type="term" value="F:ubiquitin protein ligase activity"/>
    <property type="evidence" value="ECO:0007669"/>
    <property type="project" value="UniProtKB-EC"/>
</dbReference>
<dbReference type="GO" id="GO:0005737">
    <property type="term" value="C:cytoplasm"/>
    <property type="evidence" value="ECO:0007669"/>
    <property type="project" value="TreeGrafter"/>
</dbReference>
<sequence>MAEHPLFVRFSGEKGIDDGGPSREFMRIIIQAVSESSIFEGESRRKMLLQNLLAEENGDYETYGKIIAYCLVHGGPAPTFMSEFLFGLLAYGPDSADPTIDDIVDDEYKQQVQKIEISTDISSFFDAVDPMRPLLDYIGALPLAVPKKKNELVHALCRHIAVTRIEKSLKQFTKGLKCLGVLDRIRNYPDAMRGLFVHKSDLVVDAVEMDNMFVVEFSEEGSNKYINELRIQTYWRDYLLEIEDTPDKFKSILVFVTGLDSVPPLGFSPPLKLKFRHPEADENFSVFATPYANTCFNTLSIPVTETYNAFKEVMDNALDLGCLFTDH</sequence>
<dbReference type="GO" id="GO:0006511">
    <property type="term" value="P:ubiquitin-dependent protein catabolic process"/>
    <property type="evidence" value="ECO:0007669"/>
    <property type="project" value="TreeGrafter"/>
</dbReference>
<dbReference type="Gene3D" id="3.90.1750.10">
    <property type="entry name" value="Hect, E3 ligase catalytic domains"/>
    <property type="match status" value="1"/>
</dbReference>
<comment type="pathway">
    <text evidence="2">Protein modification; protein ubiquitination.</text>
</comment>
<protein>
    <recommendedName>
        <fullName evidence="3">HECT-type E3 ubiquitin transferase</fullName>
        <ecNumber evidence="3">2.3.2.26</ecNumber>
    </recommendedName>
</protein>
<keyword evidence="4" id="KW-0808">Transferase</keyword>
<accession>A0A8W8JRG7</accession>